<evidence type="ECO:0000256" key="2">
    <source>
        <dbReference type="ARBA" id="ARBA00010157"/>
    </source>
</evidence>
<feature type="transmembrane region" description="Helical" evidence="7">
    <location>
        <begin position="92"/>
        <end position="116"/>
    </location>
</feature>
<organism evidence="9 10">
    <name type="scientific">Mycobacterium simiae</name>
    <name type="common">Mycobacterium habana</name>
    <dbReference type="NCBI Taxonomy" id="1784"/>
    <lineage>
        <taxon>Bacteria</taxon>
        <taxon>Bacillati</taxon>
        <taxon>Actinomycetota</taxon>
        <taxon>Actinomycetes</taxon>
        <taxon>Mycobacteriales</taxon>
        <taxon>Mycobacteriaceae</taxon>
        <taxon>Mycobacterium</taxon>
        <taxon>Mycobacterium simiae complex</taxon>
    </lineage>
</organism>
<evidence type="ECO:0000313" key="9">
    <source>
        <dbReference type="EMBL" id="KAA1241550.1"/>
    </source>
</evidence>
<evidence type="ECO:0000313" key="10">
    <source>
        <dbReference type="Proteomes" id="UP000324701"/>
    </source>
</evidence>
<name>A0A5B1B1C3_MYCSI</name>
<dbReference type="PANTHER" id="PTHR33406:SF6">
    <property type="entry name" value="MEMBRANE PROTEIN YDGH-RELATED"/>
    <property type="match status" value="1"/>
</dbReference>
<protein>
    <submittedName>
        <fullName evidence="9">MMPL family transporter</fullName>
    </submittedName>
</protein>
<dbReference type="OrthoDB" id="2365435at2"/>
<evidence type="ECO:0000256" key="4">
    <source>
        <dbReference type="ARBA" id="ARBA00022692"/>
    </source>
</evidence>
<feature type="transmembrane region" description="Helical" evidence="7">
    <location>
        <begin position="35"/>
        <end position="54"/>
    </location>
</feature>
<dbReference type="Pfam" id="PF03176">
    <property type="entry name" value="MMPL"/>
    <property type="match status" value="1"/>
</dbReference>
<dbReference type="AlphaFoldDB" id="A0A5B1B1C3"/>
<feature type="transmembrane region" description="Helical" evidence="7">
    <location>
        <begin position="170"/>
        <end position="195"/>
    </location>
</feature>
<dbReference type="EMBL" id="VTZN01000473">
    <property type="protein sequence ID" value="KAA1241550.1"/>
    <property type="molecule type" value="Genomic_DNA"/>
</dbReference>
<feature type="transmembrane region" description="Helical" evidence="7">
    <location>
        <begin position="137"/>
        <end position="158"/>
    </location>
</feature>
<evidence type="ECO:0000256" key="3">
    <source>
        <dbReference type="ARBA" id="ARBA00022475"/>
    </source>
</evidence>
<evidence type="ECO:0000256" key="1">
    <source>
        <dbReference type="ARBA" id="ARBA00004651"/>
    </source>
</evidence>
<keyword evidence="6 7" id="KW-0472">Membrane</keyword>
<dbReference type="RefSeq" id="WP_149656650.1">
    <property type="nucleotide sequence ID" value="NZ_VTZN01000473.1"/>
</dbReference>
<dbReference type="InterPro" id="IPR004869">
    <property type="entry name" value="MMPL_dom"/>
</dbReference>
<dbReference type="PANTHER" id="PTHR33406">
    <property type="entry name" value="MEMBRANE PROTEIN MJ1562-RELATED"/>
    <property type="match status" value="1"/>
</dbReference>
<dbReference type="SUPFAM" id="SSF82866">
    <property type="entry name" value="Multidrug efflux transporter AcrB transmembrane domain"/>
    <property type="match status" value="1"/>
</dbReference>
<feature type="domain" description="Membrane transport protein MMPL" evidence="8">
    <location>
        <begin position="1"/>
        <end position="220"/>
    </location>
</feature>
<reference evidence="9 10" key="1">
    <citation type="submission" date="2019-09" db="EMBL/GenBank/DDBJ databases">
        <title>Report of infection by Mycobacterium simiae a patient suffering from pulmonary tuberculosis.</title>
        <authorList>
            <person name="Mohanty P.S."/>
            <person name="Bansal A.K."/>
            <person name="Singh H."/>
            <person name="Sharma S."/>
            <person name="Patil S.A."/>
            <person name="Upadhaya P."/>
            <person name="Singh P.K."/>
            <person name="Kumar D."/>
            <person name="Kumar S."/>
            <person name="Singh R.K."/>
            <person name="Chaudhary B."/>
        </authorList>
    </citation>
    <scope>NUCLEOTIDE SEQUENCE [LARGE SCALE GENOMIC DNA]</scope>
    <source>
        <strain evidence="9 10">JAL-560-SIM</strain>
    </source>
</reference>
<gene>
    <name evidence="9" type="ORF">F0Q45_26485</name>
</gene>
<keyword evidence="10" id="KW-1185">Reference proteome</keyword>
<dbReference type="GO" id="GO:0005886">
    <property type="term" value="C:plasma membrane"/>
    <property type="evidence" value="ECO:0007669"/>
    <property type="project" value="UniProtKB-SubCell"/>
</dbReference>
<dbReference type="InterPro" id="IPR050545">
    <property type="entry name" value="Mycobact_MmpL"/>
</dbReference>
<accession>A0A5B1B1C3</accession>
<evidence type="ECO:0000256" key="6">
    <source>
        <dbReference type="ARBA" id="ARBA00023136"/>
    </source>
</evidence>
<dbReference type="Gene3D" id="1.20.1640.10">
    <property type="entry name" value="Multidrug efflux transporter AcrB transmembrane domain"/>
    <property type="match status" value="1"/>
</dbReference>
<comment type="caution">
    <text evidence="9">The sequence shown here is derived from an EMBL/GenBank/DDBJ whole genome shotgun (WGS) entry which is preliminary data.</text>
</comment>
<feature type="non-terminal residue" evidence="9">
    <location>
        <position position="1"/>
    </location>
</feature>
<dbReference type="Proteomes" id="UP000324701">
    <property type="component" value="Unassembled WGS sequence"/>
</dbReference>
<proteinExistence type="inferred from homology"/>
<comment type="subcellular location">
    <subcellularLocation>
        <location evidence="1">Cell membrane</location>
        <topology evidence="1">Multi-pass membrane protein</topology>
    </subcellularLocation>
</comment>
<keyword evidence="3" id="KW-1003">Cell membrane</keyword>
<feature type="transmembrane region" description="Helical" evidence="7">
    <location>
        <begin position="61"/>
        <end position="86"/>
    </location>
</feature>
<sequence length="220" mass="23965">RKIVDSVPPPPGVKAYVTGGAALTADQSEAGDKSIQRVTIITFLVIIVMLLFVYRSIVQTVLVMVMVAIELLASRGVVAFLAYHNFIALSTFAVNLLVLLAIAAGTDYAIFFLGRYQEARGLGEDREQAFYTMFQSTVHVVLGSGLTIAGAMYCLSFARLPYFQTMGAPSAIGILVVVLAALTLVPAVVTIGNFFKLFDPKRKMRTRGWRRVGTAIVRWP</sequence>
<evidence type="ECO:0000256" key="5">
    <source>
        <dbReference type="ARBA" id="ARBA00022989"/>
    </source>
</evidence>
<feature type="non-terminal residue" evidence="9">
    <location>
        <position position="220"/>
    </location>
</feature>
<keyword evidence="5 7" id="KW-1133">Transmembrane helix</keyword>
<comment type="similarity">
    <text evidence="2">Belongs to the resistance-nodulation-cell division (RND) (TC 2.A.6) family. MmpL subfamily.</text>
</comment>
<keyword evidence="4 7" id="KW-0812">Transmembrane</keyword>
<evidence type="ECO:0000256" key="7">
    <source>
        <dbReference type="SAM" id="Phobius"/>
    </source>
</evidence>
<evidence type="ECO:0000259" key="8">
    <source>
        <dbReference type="Pfam" id="PF03176"/>
    </source>
</evidence>
<dbReference type="FunFam" id="1.20.1640.10:FF:000020">
    <property type="entry name" value="Transmembrane transport protein MmpL10"/>
    <property type="match status" value="1"/>
</dbReference>